<dbReference type="InterPro" id="IPR043426">
    <property type="entry name" value="MltB-like"/>
</dbReference>
<dbReference type="Pfam" id="PF01471">
    <property type="entry name" value="PG_binding_1"/>
    <property type="match status" value="1"/>
</dbReference>
<dbReference type="Pfam" id="PF13406">
    <property type="entry name" value="SLT_2"/>
    <property type="match status" value="1"/>
</dbReference>
<name>A0A2C9CPE4_9RHOB</name>
<dbReference type="InterPro" id="IPR036366">
    <property type="entry name" value="PGBDSf"/>
</dbReference>
<dbReference type="InterPro" id="IPR031304">
    <property type="entry name" value="SLT_2"/>
</dbReference>
<dbReference type="Gene3D" id="1.10.530.10">
    <property type="match status" value="1"/>
</dbReference>
<dbReference type="SUPFAM" id="SSF47090">
    <property type="entry name" value="PGBD-like"/>
    <property type="match status" value="1"/>
</dbReference>
<dbReference type="Proteomes" id="UP000220034">
    <property type="component" value="Unassembled WGS sequence"/>
</dbReference>
<evidence type="ECO:0000259" key="1">
    <source>
        <dbReference type="Pfam" id="PF01471"/>
    </source>
</evidence>
<dbReference type="Gene3D" id="1.10.8.350">
    <property type="entry name" value="Bacterial muramidase"/>
    <property type="match status" value="1"/>
</dbReference>
<dbReference type="InterPro" id="IPR023346">
    <property type="entry name" value="Lysozyme-like_dom_sf"/>
</dbReference>
<feature type="domain" description="Transglycosylase SLT" evidence="2">
    <location>
        <begin position="61"/>
        <end position="353"/>
    </location>
</feature>
<dbReference type="InterPro" id="IPR036365">
    <property type="entry name" value="PGBD-like_sf"/>
</dbReference>
<dbReference type="InterPro" id="IPR002477">
    <property type="entry name" value="Peptidoglycan-bd-like"/>
</dbReference>
<protein>
    <submittedName>
        <fullName evidence="3">Lytic murein transglycosylase</fullName>
    </submittedName>
</protein>
<evidence type="ECO:0000313" key="3">
    <source>
        <dbReference type="EMBL" id="SOH93112.1"/>
    </source>
</evidence>
<dbReference type="PANTHER" id="PTHR30163:SF8">
    <property type="entry name" value="LYTIC MUREIN TRANSGLYCOSYLASE"/>
    <property type="match status" value="1"/>
</dbReference>
<organism evidence="3 4">
    <name type="scientific">Pontivivens marinum</name>
    <dbReference type="NCBI Taxonomy" id="1690039"/>
    <lineage>
        <taxon>Bacteria</taxon>
        <taxon>Pseudomonadati</taxon>
        <taxon>Pseudomonadota</taxon>
        <taxon>Alphaproteobacteria</taxon>
        <taxon>Rhodobacterales</taxon>
        <taxon>Paracoccaceae</taxon>
        <taxon>Pontivivens</taxon>
    </lineage>
</organism>
<dbReference type="SUPFAM" id="SSF53955">
    <property type="entry name" value="Lysozyme-like"/>
    <property type="match status" value="1"/>
</dbReference>
<reference evidence="4" key="1">
    <citation type="submission" date="2017-09" db="EMBL/GenBank/DDBJ databases">
        <authorList>
            <person name="Varghese N."/>
            <person name="Submissions S."/>
        </authorList>
    </citation>
    <scope>NUCLEOTIDE SEQUENCE [LARGE SCALE GENOMIC DNA]</scope>
    <source>
        <strain evidence="4">C7</strain>
    </source>
</reference>
<accession>A0A2C9CPE4</accession>
<dbReference type="CDD" id="cd13399">
    <property type="entry name" value="Slt35-like"/>
    <property type="match status" value="1"/>
</dbReference>
<sequence>MHATSMQRSGWRFALLGAAAFVVGCGGPVANATAQTTGDVVTSVRPEPREPLADRQARALSFDQWLAQFRTRALGEGISAQVFDTTMQGAAPSTRVTDLDGAQPEFVRPVWEYLDSAVSDTRVANGQREAGARAETLRAIEARYGTDARAFLAIWGMETAYGAIRGSFPVARSLATLAFDGRRRDWAERELIAAMRIVQEGDARPDELVGSWAGAMGHTQFMPSSFHNYAQDFDGDGRRNIWSDDPTDALASAAHYLRQEGWNPGQPWGMEVRLPADFNWLLADRYVRRPAAFWNEIGVRTYAGGAVPDHGVAGLFAPAGVGGPVFLTYPNFNVIKRYNNSDSYALAIGLLGDRIYGGAGVQASWSRDVLPLTRSDRREVQQRLTALGYDTQGTDGLIGPNSEAAIKRFQSATGLIPDGYASDRLLAALRAAG</sequence>
<dbReference type="GO" id="GO:0009253">
    <property type="term" value="P:peptidoglycan catabolic process"/>
    <property type="evidence" value="ECO:0007669"/>
    <property type="project" value="TreeGrafter"/>
</dbReference>
<proteinExistence type="predicted"/>
<evidence type="ECO:0000313" key="4">
    <source>
        <dbReference type="Proteomes" id="UP000220034"/>
    </source>
</evidence>
<gene>
    <name evidence="3" type="ORF">SAMN06273572_101967</name>
</gene>
<dbReference type="GO" id="GO:0008933">
    <property type="term" value="F:peptidoglycan lytic transglycosylase activity"/>
    <property type="evidence" value="ECO:0007669"/>
    <property type="project" value="TreeGrafter"/>
</dbReference>
<dbReference type="RefSeq" id="WP_097928643.1">
    <property type="nucleotide sequence ID" value="NZ_OCTN01000001.1"/>
</dbReference>
<dbReference type="FunFam" id="1.10.8.350:FF:000001">
    <property type="entry name" value="Lytic murein transglycosylase B"/>
    <property type="match status" value="1"/>
</dbReference>
<dbReference type="PANTHER" id="PTHR30163">
    <property type="entry name" value="MEMBRANE-BOUND LYTIC MUREIN TRANSGLYCOSYLASE B"/>
    <property type="match status" value="1"/>
</dbReference>
<keyword evidence="4" id="KW-1185">Reference proteome</keyword>
<dbReference type="EMBL" id="OCTN01000001">
    <property type="protein sequence ID" value="SOH93112.1"/>
    <property type="molecule type" value="Genomic_DNA"/>
</dbReference>
<feature type="domain" description="Peptidoglycan binding-like" evidence="1">
    <location>
        <begin position="374"/>
        <end position="429"/>
    </location>
</feature>
<dbReference type="OrthoDB" id="9808544at2"/>
<evidence type="ECO:0000259" key="2">
    <source>
        <dbReference type="Pfam" id="PF13406"/>
    </source>
</evidence>
<dbReference type="AlphaFoldDB" id="A0A2C9CPE4"/>
<dbReference type="InterPro" id="IPR011970">
    <property type="entry name" value="MltB_2"/>
</dbReference>
<dbReference type="NCBIfam" id="TIGR02283">
    <property type="entry name" value="MltB_2"/>
    <property type="match status" value="1"/>
</dbReference>
<dbReference type="Gene3D" id="1.10.101.10">
    <property type="entry name" value="PGBD-like superfamily/PGBD"/>
    <property type="match status" value="1"/>
</dbReference>